<reference evidence="1" key="1">
    <citation type="journal article" date="2015" name="Nature">
        <title>Complex archaea that bridge the gap between prokaryotes and eukaryotes.</title>
        <authorList>
            <person name="Spang A."/>
            <person name="Saw J.H."/>
            <person name="Jorgensen S.L."/>
            <person name="Zaremba-Niedzwiedzka K."/>
            <person name="Martijn J."/>
            <person name="Lind A.E."/>
            <person name="van Eijk R."/>
            <person name="Schleper C."/>
            <person name="Guy L."/>
            <person name="Ettema T.J."/>
        </authorList>
    </citation>
    <scope>NUCLEOTIDE SEQUENCE</scope>
</reference>
<proteinExistence type="predicted"/>
<name>A0A0F9QPC7_9ZZZZ</name>
<protein>
    <submittedName>
        <fullName evidence="1">Uncharacterized protein</fullName>
    </submittedName>
</protein>
<accession>A0A0F9QPC7</accession>
<sequence>MSTEKDDLVGREVDISHIKNPTLTTLTKIPIDIKTIVMNVNIIRYFIFSSFSFFKK</sequence>
<gene>
    <name evidence="1" type="ORF">LCGC14_0990440</name>
</gene>
<dbReference type="AlphaFoldDB" id="A0A0F9QPC7"/>
<comment type="caution">
    <text evidence="1">The sequence shown here is derived from an EMBL/GenBank/DDBJ whole genome shotgun (WGS) entry which is preliminary data.</text>
</comment>
<dbReference type="EMBL" id="LAZR01003757">
    <property type="protein sequence ID" value="KKN15001.1"/>
    <property type="molecule type" value="Genomic_DNA"/>
</dbReference>
<organism evidence="1">
    <name type="scientific">marine sediment metagenome</name>
    <dbReference type="NCBI Taxonomy" id="412755"/>
    <lineage>
        <taxon>unclassified sequences</taxon>
        <taxon>metagenomes</taxon>
        <taxon>ecological metagenomes</taxon>
    </lineage>
</organism>
<evidence type="ECO:0000313" key="1">
    <source>
        <dbReference type="EMBL" id="KKN15001.1"/>
    </source>
</evidence>